<feature type="chain" id="PRO_5041213388" evidence="1">
    <location>
        <begin position="23"/>
        <end position="111"/>
    </location>
</feature>
<dbReference type="InterPro" id="IPR001611">
    <property type="entry name" value="Leu-rich_rpt"/>
</dbReference>
<dbReference type="InterPro" id="IPR039243">
    <property type="entry name" value="LRRC25"/>
</dbReference>
<evidence type="ECO:0000313" key="2">
    <source>
        <dbReference type="EMBL" id="KAK1342497.1"/>
    </source>
</evidence>
<accession>A0AA40LSL6</accession>
<sequence>MGRALPWALWLLLLLQDPCSLGLSCNVSSGDVDWNTEFTATCLNFSGQGLIIPWNRSLQASSVLLLDLSGNGLRELPWSFFARLEKLQILNVTNNPLDRVERSWQSAAPLT</sequence>
<dbReference type="PANTHER" id="PTHR20878">
    <property type="entry name" value="LEUCINE-RICH REPEAT CONTAINING PROTEIN 25"/>
    <property type="match status" value="1"/>
</dbReference>
<dbReference type="InterPro" id="IPR032675">
    <property type="entry name" value="LRR_dom_sf"/>
</dbReference>
<keyword evidence="1" id="KW-0732">Signal</keyword>
<dbReference type="Pfam" id="PF13855">
    <property type="entry name" value="LRR_8"/>
    <property type="match status" value="1"/>
</dbReference>
<feature type="signal peptide" evidence="1">
    <location>
        <begin position="1"/>
        <end position="22"/>
    </location>
</feature>
<organism evidence="2 3">
    <name type="scientific">Cnephaeus nilssonii</name>
    <name type="common">Northern bat</name>
    <name type="synonym">Eptesicus nilssonii</name>
    <dbReference type="NCBI Taxonomy" id="3371016"/>
    <lineage>
        <taxon>Eukaryota</taxon>
        <taxon>Metazoa</taxon>
        <taxon>Chordata</taxon>
        <taxon>Craniata</taxon>
        <taxon>Vertebrata</taxon>
        <taxon>Euteleostomi</taxon>
        <taxon>Mammalia</taxon>
        <taxon>Eutheria</taxon>
        <taxon>Laurasiatheria</taxon>
        <taxon>Chiroptera</taxon>
        <taxon>Yangochiroptera</taxon>
        <taxon>Vespertilionidae</taxon>
        <taxon>Cnephaeus</taxon>
    </lineage>
</organism>
<dbReference type="EMBL" id="JAULJE010000005">
    <property type="protein sequence ID" value="KAK1342497.1"/>
    <property type="molecule type" value="Genomic_DNA"/>
</dbReference>
<reference evidence="2" key="1">
    <citation type="submission" date="2023-06" db="EMBL/GenBank/DDBJ databases">
        <title>Reference genome for the Northern bat (Eptesicus nilssonii), a most northern bat species.</title>
        <authorList>
            <person name="Laine V.N."/>
            <person name="Pulliainen A.T."/>
            <person name="Lilley T.M."/>
        </authorList>
    </citation>
    <scope>NUCLEOTIDE SEQUENCE</scope>
    <source>
        <strain evidence="2">BLF_Eptnil</strain>
        <tissue evidence="2">Kidney</tissue>
    </source>
</reference>
<comment type="caution">
    <text evidence="2">The sequence shown here is derived from an EMBL/GenBank/DDBJ whole genome shotgun (WGS) entry which is preliminary data.</text>
</comment>
<gene>
    <name evidence="2" type="ORF">QTO34_015262</name>
</gene>
<dbReference type="PANTHER" id="PTHR20878:SF0">
    <property type="entry name" value="LEUCINE-RICH REPEAT-CONTAINING PROTEIN 25"/>
    <property type="match status" value="1"/>
</dbReference>
<evidence type="ECO:0000256" key="1">
    <source>
        <dbReference type="SAM" id="SignalP"/>
    </source>
</evidence>
<proteinExistence type="predicted"/>
<dbReference type="SUPFAM" id="SSF52058">
    <property type="entry name" value="L domain-like"/>
    <property type="match status" value="1"/>
</dbReference>
<evidence type="ECO:0000313" key="3">
    <source>
        <dbReference type="Proteomes" id="UP001177744"/>
    </source>
</evidence>
<dbReference type="AlphaFoldDB" id="A0AA40LSL6"/>
<dbReference type="Proteomes" id="UP001177744">
    <property type="component" value="Unassembled WGS sequence"/>
</dbReference>
<dbReference type="Gene3D" id="3.80.10.10">
    <property type="entry name" value="Ribonuclease Inhibitor"/>
    <property type="match status" value="1"/>
</dbReference>
<protein>
    <submittedName>
        <fullName evidence="2">Uncharacterized protein</fullName>
    </submittedName>
</protein>
<name>A0AA40LSL6_CNENI</name>
<keyword evidence="3" id="KW-1185">Reference proteome</keyword>